<keyword evidence="1" id="KW-0812">Transmembrane</keyword>
<protein>
    <submittedName>
        <fullName evidence="2">Uncharacterized protein</fullName>
    </submittedName>
</protein>
<name>A0AAD3B233_MICAE</name>
<proteinExistence type="predicted"/>
<reference evidence="2 3" key="1">
    <citation type="submission" date="2019-02" db="EMBL/GenBank/DDBJ databases">
        <title>Draft genome sequence of Arthrospira platensis NIES-3807.</title>
        <authorList>
            <person name="Yamaguchi H."/>
            <person name="Suzuki S."/>
            <person name="Kawachi M."/>
        </authorList>
    </citation>
    <scope>NUCLEOTIDE SEQUENCE [LARGE SCALE GENOMIC DNA]</scope>
    <source>
        <strain evidence="2 3">NIES-3807</strain>
    </source>
</reference>
<evidence type="ECO:0000256" key="1">
    <source>
        <dbReference type="SAM" id="Phobius"/>
    </source>
</evidence>
<keyword evidence="1" id="KW-0472">Membrane</keyword>
<gene>
    <name evidence="2" type="ORF">NIES3807_29500</name>
</gene>
<organism evidence="2 3">
    <name type="scientific">Microcystis aeruginosa NIES-3807</name>
    <dbReference type="NCBI Taxonomy" id="2517785"/>
    <lineage>
        <taxon>Bacteria</taxon>
        <taxon>Bacillati</taxon>
        <taxon>Cyanobacteriota</taxon>
        <taxon>Cyanophyceae</taxon>
        <taxon>Oscillatoriophycideae</taxon>
        <taxon>Chroococcales</taxon>
        <taxon>Microcystaceae</taxon>
        <taxon>Microcystis</taxon>
    </lineage>
</organism>
<dbReference type="EMBL" id="BJCK01000052">
    <property type="protein sequence ID" value="GCL59773.1"/>
    <property type="molecule type" value="Genomic_DNA"/>
</dbReference>
<dbReference type="Proteomes" id="UP000441080">
    <property type="component" value="Unassembled WGS sequence"/>
</dbReference>
<keyword evidence="1" id="KW-1133">Transmembrane helix</keyword>
<evidence type="ECO:0000313" key="3">
    <source>
        <dbReference type="Proteomes" id="UP000441080"/>
    </source>
</evidence>
<feature type="transmembrane region" description="Helical" evidence="1">
    <location>
        <begin position="25"/>
        <end position="46"/>
    </location>
</feature>
<accession>A0AAD3B233</accession>
<dbReference type="AlphaFoldDB" id="A0AAD3B233"/>
<evidence type="ECO:0000313" key="2">
    <source>
        <dbReference type="EMBL" id="GCL59773.1"/>
    </source>
</evidence>
<sequence length="62" mass="7380">MKQLSVVKKPWVGFPSSTQPNDLKVLGFTIFLPFFTLFYFFQFFSFSRLAAGRFFFEIFYIS</sequence>
<comment type="caution">
    <text evidence="2">The sequence shown here is derived from an EMBL/GenBank/DDBJ whole genome shotgun (WGS) entry which is preliminary data.</text>
</comment>